<reference evidence="1" key="1">
    <citation type="journal article" date="2021" name="PeerJ">
        <title>Extensive microbial diversity within the chicken gut microbiome revealed by metagenomics and culture.</title>
        <authorList>
            <person name="Gilroy R."/>
            <person name="Ravi A."/>
            <person name="Getino M."/>
            <person name="Pursley I."/>
            <person name="Horton D.L."/>
            <person name="Alikhan N.F."/>
            <person name="Baker D."/>
            <person name="Gharbi K."/>
            <person name="Hall N."/>
            <person name="Watson M."/>
            <person name="Adriaenssens E.M."/>
            <person name="Foster-Nyarko E."/>
            <person name="Jarju S."/>
            <person name="Secka A."/>
            <person name="Antonio M."/>
            <person name="Oren A."/>
            <person name="Chaudhuri R.R."/>
            <person name="La Ragione R."/>
            <person name="Hildebrand F."/>
            <person name="Pallen M.J."/>
        </authorList>
    </citation>
    <scope>NUCLEOTIDE SEQUENCE</scope>
    <source>
        <strain evidence="1">1647</strain>
    </source>
</reference>
<evidence type="ECO:0000313" key="2">
    <source>
        <dbReference type="Proteomes" id="UP000775129"/>
    </source>
</evidence>
<dbReference type="Proteomes" id="UP000775129">
    <property type="component" value="Unassembled WGS sequence"/>
</dbReference>
<reference evidence="1" key="2">
    <citation type="submission" date="2021-09" db="EMBL/GenBank/DDBJ databases">
        <authorList>
            <person name="Gilroy R."/>
        </authorList>
    </citation>
    <scope>NUCLEOTIDE SEQUENCE</scope>
    <source>
        <strain evidence="1">1647</strain>
    </source>
</reference>
<dbReference type="AlphaFoldDB" id="A0A921GS17"/>
<protein>
    <submittedName>
        <fullName evidence="1">Uncharacterized protein</fullName>
    </submittedName>
</protein>
<accession>A0A921GS17</accession>
<sequence length="101" mass="11006">MSADDKTIPQMEAYLPDGGADVAVSDSHDSVAVFIDLPDGPHFIELSFTEAVNLSRALLGAIEQIALHQETQRIAARMQAHQEEAFQRFIRGLDGMPGDGR</sequence>
<gene>
    <name evidence="1" type="ORF">K8W24_15890</name>
</gene>
<organism evidence="1 2">
    <name type="scientific">Brachybacterium paraconglomeratum</name>
    <dbReference type="NCBI Taxonomy" id="173362"/>
    <lineage>
        <taxon>Bacteria</taxon>
        <taxon>Bacillati</taxon>
        <taxon>Actinomycetota</taxon>
        <taxon>Actinomycetes</taxon>
        <taxon>Micrococcales</taxon>
        <taxon>Dermabacteraceae</taxon>
        <taxon>Brachybacterium</taxon>
    </lineage>
</organism>
<name>A0A921GS17_9MICO</name>
<dbReference type="EMBL" id="DYWO01000474">
    <property type="protein sequence ID" value="HJF51244.1"/>
    <property type="molecule type" value="Genomic_DNA"/>
</dbReference>
<evidence type="ECO:0000313" key="1">
    <source>
        <dbReference type="EMBL" id="HJF51244.1"/>
    </source>
</evidence>
<proteinExistence type="predicted"/>
<comment type="caution">
    <text evidence="1">The sequence shown here is derived from an EMBL/GenBank/DDBJ whole genome shotgun (WGS) entry which is preliminary data.</text>
</comment>